<accession>A0AAD9N5F9</accession>
<dbReference type="AlphaFoldDB" id="A0AAD9N5F9"/>
<comment type="caution">
    <text evidence="2">The sequence shown here is derived from an EMBL/GenBank/DDBJ whole genome shotgun (WGS) entry which is preliminary data.</text>
</comment>
<protein>
    <submittedName>
        <fullName evidence="2">Uncharacterized protein</fullName>
    </submittedName>
</protein>
<feature type="compositionally biased region" description="Low complexity" evidence="1">
    <location>
        <begin position="34"/>
        <end position="43"/>
    </location>
</feature>
<dbReference type="EMBL" id="JAODUP010000233">
    <property type="protein sequence ID" value="KAK2155696.1"/>
    <property type="molecule type" value="Genomic_DNA"/>
</dbReference>
<dbReference type="Proteomes" id="UP001208570">
    <property type="component" value="Unassembled WGS sequence"/>
</dbReference>
<name>A0AAD9N5F9_9ANNE</name>
<keyword evidence="3" id="KW-1185">Reference proteome</keyword>
<reference evidence="2" key="1">
    <citation type="journal article" date="2023" name="Mol. Biol. Evol.">
        <title>Third-Generation Sequencing Reveals the Adaptive Role of the Epigenome in Three Deep-Sea Polychaetes.</title>
        <authorList>
            <person name="Perez M."/>
            <person name="Aroh O."/>
            <person name="Sun Y."/>
            <person name="Lan Y."/>
            <person name="Juniper S.K."/>
            <person name="Young C.R."/>
            <person name="Angers B."/>
            <person name="Qian P.Y."/>
        </authorList>
    </citation>
    <scope>NUCLEOTIDE SEQUENCE</scope>
    <source>
        <strain evidence="2">P08H-3</strain>
    </source>
</reference>
<evidence type="ECO:0000313" key="2">
    <source>
        <dbReference type="EMBL" id="KAK2155696.1"/>
    </source>
</evidence>
<proteinExistence type="predicted"/>
<evidence type="ECO:0000256" key="1">
    <source>
        <dbReference type="SAM" id="MobiDB-lite"/>
    </source>
</evidence>
<evidence type="ECO:0000313" key="3">
    <source>
        <dbReference type="Proteomes" id="UP001208570"/>
    </source>
</evidence>
<organism evidence="2 3">
    <name type="scientific">Paralvinella palmiformis</name>
    <dbReference type="NCBI Taxonomy" id="53620"/>
    <lineage>
        <taxon>Eukaryota</taxon>
        <taxon>Metazoa</taxon>
        <taxon>Spiralia</taxon>
        <taxon>Lophotrochozoa</taxon>
        <taxon>Annelida</taxon>
        <taxon>Polychaeta</taxon>
        <taxon>Sedentaria</taxon>
        <taxon>Canalipalpata</taxon>
        <taxon>Terebellida</taxon>
        <taxon>Terebelliformia</taxon>
        <taxon>Alvinellidae</taxon>
        <taxon>Paralvinella</taxon>
    </lineage>
</organism>
<feature type="region of interest" description="Disordered" evidence="1">
    <location>
        <begin position="34"/>
        <end position="54"/>
    </location>
</feature>
<sequence length="54" mass="5705">MAELPANQFVFLLSITRGKSRALSVCVCGRGSTTSGGMSFGSTQNAHLKDDGYH</sequence>
<gene>
    <name evidence="2" type="ORF">LSH36_233g03040</name>
</gene>